<evidence type="ECO:0000313" key="3">
    <source>
        <dbReference type="Proteomes" id="UP000321201"/>
    </source>
</evidence>
<feature type="transmembrane region" description="Helical" evidence="1">
    <location>
        <begin position="20"/>
        <end position="42"/>
    </location>
</feature>
<keyword evidence="1" id="KW-0812">Transmembrane</keyword>
<dbReference type="Proteomes" id="UP000321201">
    <property type="component" value="Unassembled WGS sequence"/>
</dbReference>
<dbReference type="AlphaFoldDB" id="A0A5C7EQ61"/>
<gene>
    <name evidence="2" type="ORF">FR698_01035</name>
</gene>
<organism evidence="2 3">
    <name type="scientific">Pelomicrobium methylotrophicum</name>
    <dbReference type="NCBI Taxonomy" id="2602750"/>
    <lineage>
        <taxon>Bacteria</taxon>
        <taxon>Pseudomonadati</taxon>
        <taxon>Pseudomonadota</taxon>
        <taxon>Hydrogenophilia</taxon>
        <taxon>Hydrogenophilia incertae sedis</taxon>
        <taxon>Pelomicrobium</taxon>
    </lineage>
</organism>
<proteinExistence type="predicted"/>
<dbReference type="EMBL" id="VPFL01000001">
    <property type="protein sequence ID" value="TXF13722.1"/>
    <property type="molecule type" value="Genomic_DNA"/>
</dbReference>
<evidence type="ECO:0000313" key="2">
    <source>
        <dbReference type="EMBL" id="TXF13722.1"/>
    </source>
</evidence>
<protein>
    <submittedName>
        <fullName evidence="2">Agglutinin biogenesis protein MshP</fullName>
    </submittedName>
</protein>
<keyword evidence="3" id="KW-1185">Reference proteome</keyword>
<comment type="caution">
    <text evidence="2">The sequence shown here is derived from an EMBL/GenBank/DDBJ whole genome shotgun (WGS) entry which is preliminary data.</text>
</comment>
<dbReference type="InParanoid" id="A0A5C7EQ61"/>
<evidence type="ECO:0000256" key="1">
    <source>
        <dbReference type="SAM" id="Phobius"/>
    </source>
</evidence>
<accession>A0A5C7EQ61</accession>
<keyword evidence="1" id="KW-1133">Transmembrane helix</keyword>
<reference evidence="2 3" key="1">
    <citation type="submission" date="2019-08" db="EMBL/GenBank/DDBJ databases">
        <title>Pelomicrobium methylotrophicum gen. nov., sp. nov. a moderately thermophilic, facultatively anaerobic, lithoautotrophic and methylotrophic bacterium isolated from a terrestrial mud volcano.</title>
        <authorList>
            <person name="Slobodkina G.B."/>
            <person name="Merkel A.Y."/>
            <person name="Slobodkin A.I."/>
        </authorList>
    </citation>
    <scope>NUCLEOTIDE SEQUENCE [LARGE SCALE GENOMIC DNA]</scope>
    <source>
        <strain evidence="2 3">SM250</strain>
    </source>
</reference>
<sequence length="157" mass="16119">MRSTCSTFPNRRGVRGFSTVAAVFLVVVLALLGAAVVTVFGLQQTASSLDLQGARALRAAQAGIEWGMYQVLVAQGGNACPASPQNLTFGGTLSAFTVTVECAPSPADETGQTPNPFNLFLIKSTACNAPSGGACPNTATNPGARYVERQVQATIAP</sequence>
<keyword evidence="1" id="KW-0472">Membrane</keyword>
<dbReference type="OrthoDB" id="8536494at2"/>
<name>A0A5C7EQ61_9PROT</name>